<dbReference type="STRING" id="224129.A0A1W4WS89"/>
<gene>
    <name evidence="4" type="primary">LOC108735430</name>
</gene>
<evidence type="ECO:0000259" key="2">
    <source>
        <dbReference type="PROSITE" id="PS00624"/>
    </source>
</evidence>
<dbReference type="Gene3D" id="3.50.50.60">
    <property type="entry name" value="FAD/NAD(P)-binding domain"/>
    <property type="match status" value="1"/>
</dbReference>
<dbReference type="InterPro" id="IPR036188">
    <property type="entry name" value="FAD/NAD-bd_sf"/>
</dbReference>
<dbReference type="PANTHER" id="PTHR11552:SF217">
    <property type="entry name" value="GLUCOSE DEHYDROGENASE [FAD, QUINONE]"/>
    <property type="match status" value="1"/>
</dbReference>
<dbReference type="OrthoDB" id="269227at2759"/>
<dbReference type="GO" id="GO:0050660">
    <property type="term" value="F:flavin adenine dinucleotide binding"/>
    <property type="evidence" value="ECO:0007669"/>
    <property type="project" value="InterPro"/>
</dbReference>
<keyword evidence="3" id="KW-1185">Reference proteome</keyword>
<dbReference type="RefSeq" id="XP_018322890.1">
    <property type="nucleotide sequence ID" value="XM_018467388.2"/>
</dbReference>
<organism evidence="3 4">
    <name type="scientific">Agrilus planipennis</name>
    <name type="common">Emerald ash borer</name>
    <name type="synonym">Agrilus marcopoli</name>
    <dbReference type="NCBI Taxonomy" id="224129"/>
    <lineage>
        <taxon>Eukaryota</taxon>
        <taxon>Metazoa</taxon>
        <taxon>Ecdysozoa</taxon>
        <taxon>Arthropoda</taxon>
        <taxon>Hexapoda</taxon>
        <taxon>Insecta</taxon>
        <taxon>Pterygota</taxon>
        <taxon>Neoptera</taxon>
        <taxon>Endopterygota</taxon>
        <taxon>Coleoptera</taxon>
        <taxon>Polyphaga</taxon>
        <taxon>Elateriformia</taxon>
        <taxon>Buprestoidea</taxon>
        <taxon>Buprestidae</taxon>
        <taxon>Agrilinae</taxon>
        <taxon>Agrilus</taxon>
    </lineage>
</organism>
<dbReference type="SUPFAM" id="SSF51905">
    <property type="entry name" value="FAD/NAD(P)-binding domain"/>
    <property type="match status" value="1"/>
</dbReference>
<reference evidence="4" key="1">
    <citation type="submission" date="2025-08" db="UniProtKB">
        <authorList>
            <consortium name="RefSeq"/>
        </authorList>
    </citation>
    <scope>IDENTIFICATION</scope>
    <source>
        <tissue evidence="4">Entire body</tissue>
    </source>
</reference>
<dbReference type="Pfam" id="PF05199">
    <property type="entry name" value="GMC_oxred_C"/>
    <property type="match status" value="1"/>
</dbReference>
<sequence length="614" mass="67352">MVSTYINSFYGLPLQNTSCNAASSVMFMSLVNTLLRDHDDISDLSGRIRPTLNPDNEYDFIVVGGGGGGSVVAGRLSENPNWKVLLIEQGDDEPVGSQVPSFAFNFLSNSETALFYPTEPQAKACHENANSQCTYVRAKILGGCGVVNGMTYIRGVPQDYDHWAKLGNTGWSYNDVLPHFRKSEDNGNIGVLTSPQYHGVGGPLRVERFPYAPEISYDILEAARSVGFETPTDLNADVTQGFTLTQHMNKNGVRDSSARSYLRPARFRPNLHIMLNSTAAKINFSEERGTSVAKSVEFSYNGKRYNINVRKEVIVAGGTIGSPQLLLLSGIGPKADLEAVNVTVVRDLPGVGENFQNHVALQLEMNLKKVPYTNVLTLDAVQEYLNGHRGPLSSTGLAQVGARFSSSVNPDQDWPDMQIYFNGYSANCTYSNGQNSLPNDATLPNDTRRILFQVTLVRPKSKGYIKLRSNDPTASLIIQPNYLEEDYDVQAMISGIRTAIDVGTANVLKEKYGSELVQGRYGNCSDLYRFGTDEFWECAVRYGTNPENHLTGTCKMGPPTDRLAVVNPELKVYGTSNVRVADASTFPSIVAGNTFAATVLVAERTSDFIKRDWS</sequence>
<dbReference type="AlphaFoldDB" id="A0A1W4WS89"/>
<feature type="domain" description="Glucose-methanol-choline oxidoreductase N-terminal" evidence="2">
    <location>
        <begin position="318"/>
        <end position="332"/>
    </location>
</feature>
<dbReference type="GO" id="GO:0016614">
    <property type="term" value="F:oxidoreductase activity, acting on CH-OH group of donors"/>
    <property type="evidence" value="ECO:0007669"/>
    <property type="project" value="InterPro"/>
</dbReference>
<protein>
    <submittedName>
        <fullName evidence="4">Glucose dehydrogenase [FAD, quinone]-like</fullName>
    </submittedName>
</protein>
<dbReference type="InterPro" id="IPR000172">
    <property type="entry name" value="GMC_OxRdtase_N"/>
</dbReference>
<dbReference type="SUPFAM" id="SSF54373">
    <property type="entry name" value="FAD-linked reductases, C-terminal domain"/>
    <property type="match status" value="1"/>
</dbReference>
<evidence type="ECO:0000313" key="3">
    <source>
        <dbReference type="Proteomes" id="UP000192223"/>
    </source>
</evidence>
<evidence type="ECO:0000313" key="4">
    <source>
        <dbReference type="RefSeq" id="XP_018322890.1"/>
    </source>
</evidence>
<dbReference type="KEGG" id="apln:108735430"/>
<dbReference type="PANTHER" id="PTHR11552">
    <property type="entry name" value="GLUCOSE-METHANOL-CHOLINE GMC OXIDOREDUCTASE"/>
    <property type="match status" value="1"/>
</dbReference>
<dbReference type="PIRSF" id="PIRSF000137">
    <property type="entry name" value="Alcohol_oxidase"/>
    <property type="match status" value="1"/>
</dbReference>
<evidence type="ECO:0000256" key="1">
    <source>
        <dbReference type="ARBA" id="ARBA00010790"/>
    </source>
</evidence>
<accession>A0A1W4WS89</accession>
<dbReference type="PROSITE" id="PS00624">
    <property type="entry name" value="GMC_OXRED_2"/>
    <property type="match status" value="1"/>
</dbReference>
<dbReference type="Proteomes" id="UP000192223">
    <property type="component" value="Unplaced"/>
</dbReference>
<dbReference type="GeneID" id="108735430"/>
<dbReference type="InParanoid" id="A0A1W4WS89"/>
<dbReference type="InterPro" id="IPR007867">
    <property type="entry name" value="GMC_OxRtase_C"/>
</dbReference>
<comment type="similarity">
    <text evidence="1">Belongs to the GMC oxidoreductase family.</text>
</comment>
<dbReference type="Gene3D" id="3.30.560.10">
    <property type="entry name" value="Glucose Oxidase, domain 3"/>
    <property type="match status" value="1"/>
</dbReference>
<name>A0A1W4WS89_AGRPL</name>
<dbReference type="Pfam" id="PF00732">
    <property type="entry name" value="GMC_oxred_N"/>
    <property type="match status" value="1"/>
</dbReference>
<proteinExistence type="inferred from homology"/>
<dbReference type="InterPro" id="IPR012132">
    <property type="entry name" value="GMC_OxRdtase"/>
</dbReference>